<evidence type="ECO:0000313" key="2">
    <source>
        <dbReference type="EMBL" id="ESN99606.1"/>
    </source>
</evidence>
<dbReference type="EMBL" id="AMQM01005837">
    <property type="status" value="NOT_ANNOTATED_CDS"/>
    <property type="molecule type" value="Genomic_DNA"/>
</dbReference>
<dbReference type="SUPFAM" id="SSF53448">
    <property type="entry name" value="Nucleotide-diphospho-sugar transferases"/>
    <property type="match status" value="1"/>
</dbReference>
<dbReference type="OMA" id="GWPEDYD"/>
<dbReference type="PANTHER" id="PTHR22916">
    <property type="entry name" value="GLYCOSYLTRANSFERASE"/>
    <property type="match status" value="1"/>
</dbReference>
<dbReference type="Proteomes" id="UP000015101">
    <property type="component" value="Unassembled WGS sequence"/>
</dbReference>
<dbReference type="InterPro" id="IPR029044">
    <property type="entry name" value="Nucleotide-diphossugar_trans"/>
</dbReference>
<proteinExistence type="predicted"/>
<dbReference type="EMBL" id="KB097106">
    <property type="protein sequence ID" value="ESN99606.1"/>
    <property type="molecule type" value="Genomic_DNA"/>
</dbReference>
<evidence type="ECO:0000259" key="1">
    <source>
        <dbReference type="Pfam" id="PF00535"/>
    </source>
</evidence>
<evidence type="ECO:0000313" key="4">
    <source>
        <dbReference type="Proteomes" id="UP000015101"/>
    </source>
</evidence>
<name>T1G5E8_HELRO</name>
<dbReference type="RefSeq" id="XP_009022248.1">
    <property type="nucleotide sequence ID" value="XM_009024000.1"/>
</dbReference>
<reference evidence="2 4" key="2">
    <citation type="journal article" date="2013" name="Nature">
        <title>Insights into bilaterian evolution from three spiralian genomes.</title>
        <authorList>
            <person name="Simakov O."/>
            <person name="Marletaz F."/>
            <person name="Cho S.J."/>
            <person name="Edsinger-Gonzales E."/>
            <person name="Havlak P."/>
            <person name="Hellsten U."/>
            <person name="Kuo D.H."/>
            <person name="Larsson T."/>
            <person name="Lv J."/>
            <person name="Arendt D."/>
            <person name="Savage R."/>
            <person name="Osoegawa K."/>
            <person name="de Jong P."/>
            <person name="Grimwood J."/>
            <person name="Chapman J.A."/>
            <person name="Shapiro H."/>
            <person name="Aerts A."/>
            <person name="Otillar R.P."/>
            <person name="Terry A.Y."/>
            <person name="Boore J.L."/>
            <person name="Grigoriev I.V."/>
            <person name="Lindberg D.R."/>
            <person name="Seaver E.C."/>
            <person name="Weisblat D.A."/>
            <person name="Putnam N.H."/>
            <person name="Rokhsar D.S."/>
        </authorList>
    </citation>
    <scope>NUCLEOTIDE SEQUENCE</scope>
</reference>
<dbReference type="EnsemblMetazoa" id="HelroT84103">
    <property type="protein sequence ID" value="HelroP84103"/>
    <property type="gene ID" value="HelroG84103"/>
</dbReference>
<dbReference type="InParanoid" id="T1G5E8"/>
<keyword evidence="4" id="KW-1185">Reference proteome</keyword>
<dbReference type="PANTHER" id="PTHR22916:SF3">
    <property type="entry name" value="UDP-GLCNAC:BETAGAL BETA-1,3-N-ACETYLGLUCOSAMINYLTRANSFERASE-LIKE PROTEIN 1"/>
    <property type="match status" value="1"/>
</dbReference>
<feature type="domain" description="Glycosyltransferase 2-like" evidence="1">
    <location>
        <begin position="14"/>
        <end position="187"/>
    </location>
</feature>
<dbReference type="InterPro" id="IPR001173">
    <property type="entry name" value="Glyco_trans_2-like"/>
</dbReference>
<evidence type="ECO:0000313" key="3">
    <source>
        <dbReference type="EnsemblMetazoa" id="HelroP84103"/>
    </source>
</evidence>
<dbReference type="CTD" id="20216295"/>
<dbReference type="HOGENOM" id="CLU_031597_0_0_1"/>
<gene>
    <name evidence="3" type="primary">20216295</name>
    <name evidence="2" type="ORF">HELRODRAFT_84103</name>
</gene>
<dbReference type="GeneID" id="20216295"/>
<reference evidence="4" key="1">
    <citation type="submission" date="2012-12" db="EMBL/GenBank/DDBJ databases">
        <authorList>
            <person name="Hellsten U."/>
            <person name="Grimwood J."/>
            <person name="Chapman J.A."/>
            <person name="Shapiro H."/>
            <person name="Aerts A."/>
            <person name="Otillar R.P."/>
            <person name="Terry A.Y."/>
            <person name="Boore J.L."/>
            <person name="Simakov O."/>
            <person name="Marletaz F."/>
            <person name="Cho S.-J."/>
            <person name="Edsinger-Gonzales E."/>
            <person name="Havlak P."/>
            <person name="Kuo D.-H."/>
            <person name="Larsson T."/>
            <person name="Lv J."/>
            <person name="Arendt D."/>
            <person name="Savage R."/>
            <person name="Osoegawa K."/>
            <person name="de Jong P."/>
            <person name="Lindberg D.R."/>
            <person name="Seaver E.C."/>
            <person name="Weisblat D.A."/>
            <person name="Putnam N.H."/>
            <person name="Grigoriev I.V."/>
            <person name="Rokhsar D.S."/>
        </authorList>
    </citation>
    <scope>NUCLEOTIDE SEQUENCE</scope>
</reference>
<dbReference type="OrthoDB" id="206708at2759"/>
<protein>
    <recommendedName>
        <fullName evidence="1">Glycosyltransferase 2-like domain-containing protein</fullName>
    </recommendedName>
</protein>
<dbReference type="KEGG" id="hro:HELRODRAFT_84103"/>
<dbReference type="Gene3D" id="3.90.550.10">
    <property type="entry name" value="Spore Coat Polysaccharide Biosynthesis Protein SpsA, Chain A"/>
    <property type="match status" value="1"/>
</dbReference>
<dbReference type="Pfam" id="PF00535">
    <property type="entry name" value="Glycos_transf_2"/>
    <property type="match status" value="1"/>
</dbReference>
<dbReference type="STRING" id="6412.T1G5E8"/>
<dbReference type="GO" id="GO:0016758">
    <property type="term" value="F:hexosyltransferase activity"/>
    <property type="evidence" value="ECO:0007669"/>
    <property type="project" value="UniProtKB-ARBA"/>
</dbReference>
<dbReference type="AlphaFoldDB" id="T1G5E8"/>
<accession>T1G5E8</accession>
<sequence>MTCKNKTCHEIEVSVIIPVHNSEEWLDECLKSVLDQDFNGKIQVSIYDDCSIDKSWSKLKLWEREFLHNGLDVVLEKSIYNAALGVGYARNRAVKNSSGRFLCFLDSDDVMTADRIRVQHGRALQNLDAIIGSRFVRWPKDSTLRFTKWANNLEDSNQQLYTQAFTSHGPTLIMPTWFISRKTFDKVGGFDESGKGTPEDLIFFYQHLKLAGKLCRCPEVLLTYRYHKNCSTFSVSESVIWDLRVQFLQERIIRNWSSFTIWNAGKQGRKLYRSLSPLNQKKVIAFCDVDVKKINQGFYIYEHSTEIPKPKVPIIHFTEAQPPIIICVKLDLTDGEFEKNLELLHLQEGVDYIHFN</sequence>
<dbReference type="eggNOG" id="KOG2977">
    <property type="taxonomic scope" value="Eukaryota"/>
</dbReference>
<reference evidence="3" key="3">
    <citation type="submission" date="2015-06" db="UniProtKB">
        <authorList>
            <consortium name="EnsemblMetazoa"/>
        </authorList>
    </citation>
    <scope>IDENTIFICATION</scope>
</reference>
<organism evidence="3 4">
    <name type="scientific">Helobdella robusta</name>
    <name type="common">Californian leech</name>
    <dbReference type="NCBI Taxonomy" id="6412"/>
    <lineage>
        <taxon>Eukaryota</taxon>
        <taxon>Metazoa</taxon>
        <taxon>Spiralia</taxon>
        <taxon>Lophotrochozoa</taxon>
        <taxon>Annelida</taxon>
        <taxon>Clitellata</taxon>
        <taxon>Hirudinea</taxon>
        <taxon>Rhynchobdellida</taxon>
        <taxon>Glossiphoniidae</taxon>
        <taxon>Helobdella</taxon>
    </lineage>
</organism>